<dbReference type="Proteomes" id="UP000314294">
    <property type="component" value="Unassembled WGS sequence"/>
</dbReference>
<reference evidence="2 3" key="1">
    <citation type="submission" date="2019-03" db="EMBL/GenBank/DDBJ databases">
        <title>First draft genome of Liparis tanakae, snailfish: a comprehensive survey of snailfish specific genes.</title>
        <authorList>
            <person name="Kim W."/>
            <person name="Song I."/>
            <person name="Jeong J.-H."/>
            <person name="Kim D."/>
            <person name="Kim S."/>
            <person name="Ryu S."/>
            <person name="Song J.Y."/>
            <person name="Lee S.K."/>
        </authorList>
    </citation>
    <scope>NUCLEOTIDE SEQUENCE [LARGE SCALE GENOMIC DNA]</scope>
    <source>
        <tissue evidence="2">Muscle</tissue>
    </source>
</reference>
<feature type="region of interest" description="Disordered" evidence="1">
    <location>
        <begin position="35"/>
        <end position="99"/>
    </location>
</feature>
<evidence type="ECO:0000313" key="3">
    <source>
        <dbReference type="Proteomes" id="UP000314294"/>
    </source>
</evidence>
<protein>
    <submittedName>
        <fullName evidence="2">Uncharacterized protein</fullName>
    </submittedName>
</protein>
<comment type="caution">
    <text evidence="2">The sequence shown here is derived from an EMBL/GenBank/DDBJ whole genome shotgun (WGS) entry which is preliminary data.</text>
</comment>
<gene>
    <name evidence="2" type="ORF">EYF80_054007</name>
</gene>
<dbReference type="AlphaFoldDB" id="A0A4Z2F505"/>
<name>A0A4Z2F505_9TELE</name>
<evidence type="ECO:0000256" key="1">
    <source>
        <dbReference type="SAM" id="MobiDB-lite"/>
    </source>
</evidence>
<keyword evidence="3" id="KW-1185">Reference proteome</keyword>
<organism evidence="2 3">
    <name type="scientific">Liparis tanakae</name>
    <name type="common">Tanaka's snailfish</name>
    <dbReference type="NCBI Taxonomy" id="230148"/>
    <lineage>
        <taxon>Eukaryota</taxon>
        <taxon>Metazoa</taxon>
        <taxon>Chordata</taxon>
        <taxon>Craniata</taxon>
        <taxon>Vertebrata</taxon>
        <taxon>Euteleostomi</taxon>
        <taxon>Actinopterygii</taxon>
        <taxon>Neopterygii</taxon>
        <taxon>Teleostei</taxon>
        <taxon>Neoteleostei</taxon>
        <taxon>Acanthomorphata</taxon>
        <taxon>Eupercaria</taxon>
        <taxon>Perciformes</taxon>
        <taxon>Cottioidei</taxon>
        <taxon>Cottales</taxon>
        <taxon>Liparidae</taxon>
        <taxon>Liparis</taxon>
    </lineage>
</organism>
<evidence type="ECO:0000313" key="2">
    <source>
        <dbReference type="EMBL" id="TNN35824.1"/>
    </source>
</evidence>
<dbReference type="EMBL" id="SRLO01001702">
    <property type="protein sequence ID" value="TNN35824.1"/>
    <property type="molecule type" value="Genomic_DNA"/>
</dbReference>
<proteinExistence type="predicted"/>
<sequence>MQLNAVLGRRHALTQKDSSHNERFLMASSADHVSVVTPHGGNKSERWDCGALQTDGRRRDPVDLLESNANPHDLLSGPAAGGAGPRRSGATPRSQTDPN</sequence>
<accession>A0A4Z2F505</accession>